<accession>A0A1D8N5V8</accession>
<organism evidence="1 2">
    <name type="scientific">Yarrowia lipolytica</name>
    <name type="common">Candida lipolytica</name>
    <dbReference type="NCBI Taxonomy" id="4952"/>
    <lineage>
        <taxon>Eukaryota</taxon>
        <taxon>Fungi</taxon>
        <taxon>Dikarya</taxon>
        <taxon>Ascomycota</taxon>
        <taxon>Saccharomycotina</taxon>
        <taxon>Dipodascomycetes</taxon>
        <taxon>Dipodascales</taxon>
        <taxon>Dipodascales incertae sedis</taxon>
        <taxon>Yarrowia</taxon>
    </lineage>
</organism>
<evidence type="ECO:0000313" key="1">
    <source>
        <dbReference type="EMBL" id="AOW01020.1"/>
    </source>
</evidence>
<evidence type="ECO:0000313" key="2">
    <source>
        <dbReference type="Proteomes" id="UP000182444"/>
    </source>
</evidence>
<dbReference type="GeneID" id="94582580"/>
<name>A0A1D8N5V8_YARLL</name>
<protein>
    <submittedName>
        <fullName evidence="1">Uncharacterized protein</fullName>
    </submittedName>
</protein>
<dbReference type="EMBL" id="CP017554">
    <property type="protein sequence ID" value="AOW01020.1"/>
    <property type="molecule type" value="Genomic_DNA"/>
</dbReference>
<dbReference type="AlphaFoldDB" id="A0A1D8N5V8"/>
<gene>
    <name evidence="1" type="ORF">YALI1_B01127g</name>
</gene>
<dbReference type="RefSeq" id="XP_068138018.1">
    <property type="nucleotide sequence ID" value="XM_068281917.1"/>
</dbReference>
<sequence length="94" mass="10556">MDLSQETPEAPIQTLWLIGDRGCNVGLLSHCECKRLGRRLEGDLKTVETLKTSKTQQKEIFQLPCVQQSQISRSHHSRLLYSPHLNSSPVITSG</sequence>
<proteinExistence type="predicted"/>
<dbReference type="Proteomes" id="UP000182444">
    <property type="component" value="Chromosome 1B"/>
</dbReference>
<reference evidence="1 2" key="1">
    <citation type="journal article" date="2016" name="PLoS ONE">
        <title>Sequence Assembly of Yarrowia lipolytica Strain W29/CLIB89 Shows Transposable Element Diversity.</title>
        <authorList>
            <person name="Magnan C."/>
            <person name="Yu J."/>
            <person name="Chang I."/>
            <person name="Jahn E."/>
            <person name="Kanomata Y."/>
            <person name="Wu J."/>
            <person name="Zeller M."/>
            <person name="Oakes M."/>
            <person name="Baldi P."/>
            <person name="Sandmeyer S."/>
        </authorList>
    </citation>
    <scope>NUCLEOTIDE SEQUENCE [LARGE SCALE GENOMIC DNA]</scope>
    <source>
        <strain evidence="2">CLIB89(W29)</strain>
    </source>
</reference>
<dbReference type="VEuPathDB" id="FungiDB:YALI1_B01127g"/>